<feature type="transmembrane region" description="Helical" evidence="10">
    <location>
        <begin position="1006"/>
        <end position="1029"/>
    </location>
</feature>
<evidence type="ECO:0000256" key="9">
    <source>
        <dbReference type="SAM" id="MobiDB-lite"/>
    </source>
</evidence>
<feature type="transmembrane region" description="Helical" evidence="10">
    <location>
        <begin position="700"/>
        <end position="725"/>
    </location>
</feature>
<dbReference type="AlphaFoldDB" id="A0AAD8Y3X2"/>
<dbReference type="PRINTS" id="PR01333">
    <property type="entry name" value="2POREKCHANEL"/>
</dbReference>
<feature type="region of interest" description="Disordered" evidence="9">
    <location>
        <begin position="319"/>
        <end position="393"/>
    </location>
</feature>
<dbReference type="GO" id="GO:0022841">
    <property type="term" value="F:potassium ion leak channel activity"/>
    <property type="evidence" value="ECO:0007669"/>
    <property type="project" value="TreeGrafter"/>
</dbReference>
<feature type="domain" description="Potassium channel" evidence="11">
    <location>
        <begin position="656"/>
        <end position="722"/>
    </location>
</feature>
<feature type="compositionally biased region" description="Low complexity" evidence="9">
    <location>
        <begin position="109"/>
        <end position="120"/>
    </location>
</feature>
<feature type="region of interest" description="Disordered" evidence="9">
    <location>
        <begin position="1145"/>
        <end position="1165"/>
    </location>
</feature>
<dbReference type="Pfam" id="PF07885">
    <property type="entry name" value="Ion_trans_2"/>
    <property type="match status" value="2"/>
</dbReference>
<dbReference type="Proteomes" id="UP001224775">
    <property type="component" value="Unassembled WGS sequence"/>
</dbReference>
<organism evidence="12 13">
    <name type="scientific">Skeletonema marinoi</name>
    <dbReference type="NCBI Taxonomy" id="267567"/>
    <lineage>
        <taxon>Eukaryota</taxon>
        <taxon>Sar</taxon>
        <taxon>Stramenopiles</taxon>
        <taxon>Ochrophyta</taxon>
        <taxon>Bacillariophyta</taxon>
        <taxon>Coscinodiscophyceae</taxon>
        <taxon>Thalassiosirophycidae</taxon>
        <taxon>Thalassiosirales</taxon>
        <taxon>Skeletonemataceae</taxon>
        <taxon>Skeletonema</taxon>
        <taxon>Skeletonema marinoi-dohrnii complex</taxon>
    </lineage>
</organism>
<proteinExistence type="inferred from homology"/>
<evidence type="ECO:0000256" key="1">
    <source>
        <dbReference type="ARBA" id="ARBA00004141"/>
    </source>
</evidence>
<dbReference type="InterPro" id="IPR003280">
    <property type="entry name" value="2pore_dom_K_chnl"/>
</dbReference>
<evidence type="ECO:0000313" key="12">
    <source>
        <dbReference type="EMBL" id="KAK1738604.1"/>
    </source>
</evidence>
<comment type="subcellular location">
    <subcellularLocation>
        <location evidence="1">Membrane</location>
        <topology evidence="1">Multi-pass membrane protein</topology>
    </subcellularLocation>
</comment>
<evidence type="ECO:0000256" key="6">
    <source>
        <dbReference type="ARBA" id="ARBA00023136"/>
    </source>
</evidence>
<feature type="region of interest" description="Disordered" evidence="9">
    <location>
        <begin position="1"/>
        <end position="69"/>
    </location>
</feature>
<feature type="compositionally biased region" description="Low complexity" evidence="9">
    <location>
        <begin position="83"/>
        <end position="102"/>
    </location>
</feature>
<feature type="region of interest" description="Disordered" evidence="9">
    <location>
        <begin position="501"/>
        <end position="581"/>
    </location>
</feature>
<evidence type="ECO:0000256" key="8">
    <source>
        <dbReference type="RuleBase" id="RU003857"/>
    </source>
</evidence>
<protein>
    <submittedName>
        <fullName evidence="12">Voltage-gated potassium channel</fullName>
    </submittedName>
</protein>
<dbReference type="Gene3D" id="1.10.287.70">
    <property type="match status" value="2"/>
</dbReference>
<accession>A0AAD8Y3X2</accession>
<evidence type="ECO:0000256" key="2">
    <source>
        <dbReference type="ARBA" id="ARBA00022448"/>
    </source>
</evidence>
<dbReference type="GO" id="GO:0030322">
    <property type="term" value="P:stabilization of membrane potential"/>
    <property type="evidence" value="ECO:0007669"/>
    <property type="project" value="TreeGrafter"/>
</dbReference>
<feature type="domain" description="Potassium channel" evidence="11">
    <location>
        <begin position="960"/>
        <end position="1019"/>
    </location>
</feature>
<feature type="compositionally biased region" description="Polar residues" evidence="9">
    <location>
        <begin position="1153"/>
        <end position="1162"/>
    </location>
</feature>
<evidence type="ECO:0000256" key="3">
    <source>
        <dbReference type="ARBA" id="ARBA00022692"/>
    </source>
</evidence>
<keyword evidence="4 10" id="KW-1133">Transmembrane helix</keyword>
<evidence type="ECO:0000313" key="13">
    <source>
        <dbReference type="Proteomes" id="UP001224775"/>
    </source>
</evidence>
<feature type="compositionally biased region" description="Low complexity" evidence="9">
    <location>
        <begin position="406"/>
        <end position="424"/>
    </location>
</feature>
<feature type="region of interest" description="Disordered" evidence="9">
    <location>
        <begin position="83"/>
        <end position="132"/>
    </location>
</feature>
<feature type="transmembrane region" description="Helical" evidence="10">
    <location>
        <begin position="947"/>
        <end position="973"/>
    </location>
</feature>
<feature type="compositionally biased region" description="Low complexity" evidence="9">
    <location>
        <begin position="241"/>
        <end position="254"/>
    </location>
</feature>
<evidence type="ECO:0000256" key="10">
    <source>
        <dbReference type="SAM" id="Phobius"/>
    </source>
</evidence>
<gene>
    <name evidence="12" type="ORF">QTG54_010634</name>
</gene>
<feature type="compositionally biased region" description="Polar residues" evidence="9">
    <location>
        <begin position="14"/>
        <end position="31"/>
    </location>
</feature>
<feature type="compositionally biased region" description="Low complexity" evidence="9">
    <location>
        <begin position="53"/>
        <end position="66"/>
    </location>
</feature>
<feature type="compositionally biased region" description="Basic residues" evidence="9">
    <location>
        <begin position="289"/>
        <end position="299"/>
    </location>
</feature>
<dbReference type="GO" id="GO:0005886">
    <property type="term" value="C:plasma membrane"/>
    <property type="evidence" value="ECO:0007669"/>
    <property type="project" value="TreeGrafter"/>
</dbReference>
<evidence type="ECO:0000259" key="11">
    <source>
        <dbReference type="Pfam" id="PF07885"/>
    </source>
</evidence>
<dbReference type="PANTHER" id="PTHR11003">
    <property type="entry name" value="POTASSIUM CHANNEL, SUBFAMILY K"/>
    <property type="match status" value="1"/>
</dbReference>
<name>A0AAD8Y3X2_9STRA</name>
<feature type="region of interest" description="Disordered" evidence="9">
    <location>
        <begin position="862"/>
        <end position="882"/>
    </location>
</feature>
<evidence type="ECO:0000256" key="5">
    <source>
        <dbReference type="ARBA" id="ARBA00023065"/>
    </source>
</evidence>
<keyword evidence="6 10" id="KW-0472">Membrane</keyword>
<keyword evidence="3 8" id="KW-0812">Transmembrane</keyword>
<feature type="region of interest" description="Disordered" evidence="9">
    <location>
        <begin position="406"/>
        <end position="427"/>
    </location>
</feature>
<dbReference type="PANTHER" id="PTHR11003:SF334">
    <property type="entry name" value="FI03418P"/>
    <property type="match status" value="1"/>
</dbReference>
<dbReference type="InterPro" id="IPR013099">
    <property type="entry name" value="K_chnl_dom"/>
</dbReference>
<feature type="transmembrane region" description="Helical" evidence="10">
    <location>
        <begin position="676"/>
        <end position="694"/>
    </location>
</feature>
<keyword evidence="5 8" id="KW-0406">Ion transport</keyword>
<feature type="region of interest" description="Disordered" evidence="9">
    <location>
        <begin position="782"/>
        <end position="825"/>
    </location>
</feature>
<feature type="compositionally biased region" description="Polar residues" evidence="9">
    <location>
        <begin position="542"/>
        <end position="554"/>
    </location>
</feature>
<feature type="compositionally biased region" description="Low complexity" evidence="9">
    <location>
        <begin position="560"/>
        <end position="573"/>
    </location>
</feature>
<evidence type="ECO:0000256" key="7">
    <source>
        <dbReference type="ARBA" id="ARBA00023303"/>
    </source>
</evidence>
<dbReference type="GO" id="GO:0015271">
    <property type="term" value="F:outward rectifier potassium channel activity"/>
    <property type="evidence" value="ECO:0007669"/>
    <property type="project" value="TreeGrafter"/>
</dbReference>
<feature type="region of interest" description="Disordered" evidence="9">
    <location>
        <begin position="206"/>
        <end position="302"/>
    </location>
</feature>
<feature type="transmembrane region" description="Helical" evidence="10">
    <location>
        <begin position="649"/>
        <end position="669"/>
    </location>
</feature>
<reference evidence="12" key="1">
    <citation type="submission" date="2023-06" db="EMBL/GenBank/DDBJ databases">
        <title>Survivors Of The Sea: Transcriptome response of Skeletonema marinoi to long-term dormancy.</title>
        <authorList>
            <person name="Pinder M.I.M."/>
            <person name="Kourtchenko O."/>
            <person name="Robertson E.K."/>
            <person name="Larsson T."/>
            <person name="Maumus F."/>
            <person name="Osuna-Cruz C.M."/>
            <person name="Vancaester E."/>
            <person name="Stenow R."/>
            <person name="Vandepoele K."/>
            <person name="Ploug H."/>
            <person name="Bruchert V."/>
            <person name="Godhe A."/>
            <person name="Topel M."/>
        </authorList>
    </citation>
    <scope>NUCLEOTIDE SEQUENCE</scope>
    <source>
        <strain evidence="12">R05AC</strain>
    </source>
</reference>
<keyword evidence="13" id="KW-1185">Reference proteome</keyword>
<feature type="compositionally biased region" description="Polar residues" evidence="9">
    <location>
        <begin position="121"/>
        <end position="132"/>
    </location>
</feature>
<sequence>MQTPPPEENDGVEESNSISISMEPLSDNNNGIPPLSDDNDGTSDPSAFISAPSSLSVESEEVGSSVDDAQKKFMYRQQLRNAAAANARFQQRLSSNTNNNHNGGDDDTSLSSSNLSPMPSQRVQLTSSNSDIKFTERRNKIKAAARSPLMRLQSETSSGGVTGNESTEAMMLEAAALLPPSASNHEITSTAVGRKSNNQAIMMEETTNNKSEENNGHQQPSRIFPTMPKLDSTDSFRGMELTSSGGEESSLSTSNKQLHSSPQRLMENTKKSSPLPSTTTLPETDIAKRSRRKMAHKRQRSGDLVAATIMNRGKDWIGMNRDNLPLPETPNYDNDDGSSSLLPLPTPEEERSNGGVTSPLYPYPSPLSSRNNTSGETHRIFSPDSSELYDFSDSTVDNTNARLYQHQQQQQQYLHQQQQQQQQQIGGYGVDPRQQQYHHRRHPSGHSHHSGYSGQYNAVPMYDTYGYSPMQWYQPNYQEVYNNGNMPEVYNNGNMPEVYRHRNESEEEDDTESYYTGSGEGEEGSSTTSSSYVTDEDEDASKSTQSSPRSNSEIPQHPFSISGHNSNKPSSSSFDMDPPEIFIDESDSKIDRIIQKVTSVLDVPLYRTKEQTEIPSDTKYPTFFCPNCKTKQRAFLSVATASEQQSSPLGYLALYFAVYMVASLFIFGLQEGWQPLDCVYFSVITLTTAGLGDFVPTTDIAKIICACFIYVGVATIGLLLGSLLAGSLDDATKKDAYNAQVKDCPNCQRLERLKAREMSNGASPMGFPTYYNNTANNGYEEVGETVEQSSATSGSDASFPDVGFDLPKPETTQTPAPRKRASHTRHMSLLVSSSPKSQQKKQMLNTVLPLNSALKRNSHTRHMSLGGSLTSPNAISAPDGLDKIDESTPLIDLKRSEYSRLSNNDKTTRSNEVKFCEESSYSTSTTDSSVLHHHPSKPLTRLKAAKYIFLTLNQALANSVFVIAAGSIGFYYIEDMTVVDSFYFTTVLLTSVGYGDIVPVTAAGKMFTTVFIIVAGTILLHNMTLISMIPLELRKRRIEHAVLGQFGDQLTDDELRELSTGTLVNRLKLATNRPDGLDECTREMFSLAMLVRLGRVTEEDVKATFAAFRRLDVGNYGRLNSRTIIEGELMRRRALSSKNLMAMSKESEWDDGSPSNYSQGSYAQGGPTYAPQIPSPHFQFMDYSQQGQMPMYPPPNYAPGPGMYGATPRKRFPTGSPQTQYSEASRFDFDEYEQWASNWDHYDTFQTRSH</sequence>
<dbReference type="EMBL" id="JATAAI010000020">
    <property type="protein sequence ID" value="KAK1738604.1"/>
    <property type="molecule type" value="Genomic_DNA"/>
</dbReference>
<feature type="compositionally biased region" description="Low complexity" evidence="9">
    <location>
        <begin position="271"/>
        <end position="282"/>
    </location>
</feature>
<keyword evidence="2 8" id="KW-0813">Transport</keyword>
<dbReference type="SUPFAM" id="SSF81324">
    <property type="entry name" value="Voltage-gated potassium channels"/>
    <property type="match status" value="2"/>
</dbReference>
<evidence type="ECO:0000256" key="4">
    <source>
        <dbReference type="ARBA" id="ARBA00022989"/>
    </source>
</evidence>
<comment type="caution">
    <text evidence="12">The sequence shown here is derived from an EMBL/GenBank/DDBJ whole genome shotgun (WGS) entry which is preliminary data.</text>
</comment>
<comment type="similarity">
    <text evidence="8">Belongs to the two pore domain potassium channel (TC 1.A.1.8) family.</text>
</comment>
<feature type="compositionally biased region" description="Polar residues" evidence="9">
    <location>
        <begin position="786"/>
        <end position="796"/>
    </location>
</feature>
<keyword evidence="7 8" id="KW-0407">Ion channel</keyword>